<evidence type="ECO:0000256" key="7">
    <source>
        <dbReference type="ARBA" id="ARBA00023080"/>
    </source>
</evidence>
<dbReference type="AlphaFoldDB" id="A0AAE0KLC5"/>
<accession>A0AAE0KLC5</accession>
<evidence type="ECO:0000256" key="8">
    <source>
        <dbReference type="ARBA" id="ARBA00048787"/>
    </source>
</evidence>
<evidence type="ECO:0000256" key="6">
    <source>
        <dbReference type="ARBA" id="ARBA00022833"/>
    </source>
</evidence>
<dbReference type="GO" id="GO:0009117">
    <property type="term" value="P:nucleotide metabolic process"/>
    <property type="evidence" value="ECO:0007669"/>
    <property type="project" value="UniProtKB-KW"/>
</dbReference>
<feature type="domain" description="Adenosine deaminase" evidence="9">
    <location>
        <begin position="12"/>
        <end position="343"/>
    </location>
</feature>
<protein>
    <submittedName>
        <fullName evidence="10">Adenosine deaminase</fullName>
    </submittedName>
</protein>
<dbReference type="GO" id="GO:0046872">
    <property type="term" value="F:metal ion binding"/>
    <property type="evidence" value="ECO:0007669"/>
    <property type="project" value="UniProtKB-KW"/>
</dbReference>
<dbReference type="PANTHER" id="PTHR11409">
    <property type="entry name" value="ADENOSINE DEAMINASE"/>
    <property type="match status" value="1"/>
</dbReference>
<comment type="similarity">
    <text evidence="2">Belongs to the metallo-dependent hydrolases superfamily. Adenosine and AMP deaminases family.</text>
</comment>
<evidence type="ECO:0000313" key="11">
    <source>
        <dbReference type="Proteomes" id="UP001287356"/>
    </source>
</evidence>
<comment type="cofactor">
    <cofactor evidence="1">
        <name>Zn(2+)</name>
        <dbReference type="ChEBI" id="CHEBI:29105"/>
    </cofactor>
</comment>
<dbReference type="InterPro" id="IPR032466">
    <property type="entry name" value="Metal_Hydrolase"/>
</dbReference>
<comment type="subunit">
    <text evidence="3">Monomer.</text>
</comment>
<name>A0AAE0KLC5_9PEZI</name>
<organism evidence="10 11">
    <name type="scientific">Lasiosphaeria ovina</name>
    <dbReference type="NCBI Taxonomy" id="92902"/>
    <lineage>
        <taxon>Eukaryota</taxon>
        <taxon>Fungi</taxon>
        <taxon>Dikarya</taxon>
        <taxon>Ascomycota</taxon>
        <taxon>Pezizomycotina</taxon>
        <taxon>Sordariomycetes</taxon>
        <taxon>Sordariomycetidae</taxon>
        <taxon>Sordariales</taxon>
        <taxon>Lasiosphaeriaceae</taxon>
        <taxon>Lasiosphaeria</taxon>
    </lineage>
</organism>
<proteinExistence type="inferred from homology"/>
<dbReference type="CDD" id="cd00443">
    <property type="entry name" value="ADA_AMPD"/>
    <property type="match status" value="1"/>
</dbReference>
<dbReference type="PANTHER" id="PTHR11409:SF42">
    <property type="entry name" value="ADENOSINE DEAMINASE-LIKE PROTEIN"/>
    <property type="match status" value="1"/>
</dbReference>
<dbReference type="InterPro" id="IPR001365">
    <property type="entry name" value="A_deaminase_dom"/>
</dbReference>
<keyword evidence="6" id="KW-0862">Zinc</keyword>
<reference evidence="10" key="1">
    <citation type="journal article" date="2023" name="Mol. Phylogenet. Evol.">
        <title>Genome-scale phylogeny and comparative genomics of the fungal order Sordariales.</title>
        <authorList>
            <person name="Hensen N."/>
            <person name="Bonometti L."/>
            <person name="Westerberg I."/>
            <person name="Brannstrom I.O."/>
            <person name="Guillou S."/>
            <person name="Cros-Aarteil S."/>
            <person name="Calhoun S."/>
            <person name="Haridas S."/>
            <person name="Kuo A."/>
            <person name="Mondo S."/>
            <person name="Pangilinan J."/>
            <person name="Riley R."/>
            <person name="LaButti K."/>
            <person name="Andreopoulos B."/>
            <person name="Lipzen A."/>
            <person name="Chen C."/>
            <person name="Yan M."/>
            <person name="Daum C."/>
            <person name="Ng V."/>
            <person name="Clum A."/>
            <person name="Steindorff A."/>
            <person name="Ohm R.A."/>
            <person name="Martin F."/>
            <person name="Silar P."/>
            <person name="Natvig D.O."/>
            <person name="Lalanne C."/>
            <person name="Gautier V."/>
            <person name="Ament-Velasquez S.L."/>
            <person name="Kruys A."/>
            <person name="Hutchinson M.I."/>
            <person name="Powell A.J."/>
            <person name="Barry K."/>
            <person name="Miller A.N."/>
            <person name="Grigoriev I.V."/>
            <person name="Debuchy R."/>
            <person name="Gladieux P."/>
            <person name="Hiltunen Thoren M."/>
            <person name="Johannesson H."/>
        </authorList>
    </citation>
    <scope>NUCLEOTIDE SEQUENCE</scope>
    <source>
        <strain evidence="10">CBS 958.72</strain>
    </source>
</reference>
<sequence>MAVDIAFTKALPKVELHAHLTGSISVTTLHEIWQARKDSDASFSMEDPLAALPLDKVSYDVVTFFPLFDSYIYDLCSSVAAIRHATLQVLRDFRDDGVRYLELRTTPRENAAAGVTKETYVSTVLSCLDEFAAAASAGSELDMMPTHLILSVDRRNTAAQAMQTVELAVRFQARGVVGVDLCGNPARGDVAAFGEAFARAREAGLKVTLHFAEIAESATRRELQALLGFRPDRLGHVIHVPDDLRDEIARRDIGLELCLSCNVHAKLIPGGFADHHFGYWKDTGCSISLCTDDVGIFRSSVSNEYLLAAEHFSLGRADLLKLSKRAVDSIFGGETEKERMRRLLTEFEASL</sequence>
<keyword evidence="7" id="KW-0546">Nucleotide metabolism</keyword>
<dbReference type="InterPro" id="IPR006330">
    <property type="entry name" value="Ado/ade_deaminase"/>
</dbReference>
<evidence type="ECO:0000256" key="2">
    <source>
        <dbReference type="ARBA" id="ARBA00006676"/>
    </source>
</evidence>
<evidence type="ECO:0000313" key="10">
    <source>
        <dbReference type="EMBL" id="KAK3378863.1"/>
    </source>
</evidence>
<dbReference type="FunFam" id="3.20.20.140:FF:000033">
    <property type="entry name" value="Adenosine deaminase-like protein"/>
    <property type="match status" value="1"/>
</dbReference>
<dbReference type="Gene3D" id="3.20.20.140">
    <property type="entry name" value="Metal-dependent hydrolases"/>
    <property type="match status" value="1"/>
</dbReference>
<evidence type="ECO:0000259" key="9">
    <source>
        <dbReference type="Pfam" id="PF00962"/>
    </source>
</evidence>
<dbReference type="GO" id="GO:0004000">
    <property type="term" value="F:adenosine deaminase activity"/>
    <property type="evidence" value="ECO:0007669"/>
    <property type="project" value="TreeGrafter"/>
</dbReference>
<keyword evidence="5" id="KW-0378">Hydrolase</keyword>
<dbReference type="EMBL" id="JAULSN010000002">
    <property type="protein sequence ID" value="KAK3378863.1"/>
    <property type="molecule type" value="Genomic_DNA"/>
</dbReference>
<evidence type="ECO:0000256" key="3">
    <source>
        <dbReference type="ARBA" id="ARBA00011245"/>
    </source>
</evidence>
<comment type="catalytic activity">
    <reaction evidence="8">
        <text>N(6)-methyl-AMP + H2O + H(+) = IMP + methylamine</text>
        <dbReference type="Rhea" id="RHEA:16001"/>
        <dbReference type="ChEBI" id="CHEBI:15377"/>
        <dbReference type="ChEBI" id="CHEBI:15378"/>
        <dbReference type="ChEBI" id="CHEBI:58053"/>
        <dbReference type="ChEBI" id="CHEBI:59338"/>
        <dbReference type="ChEBI" id="CHEBI:144842"/>
    </reaction>
    <physiologicalReaction direction="left-to-right" evidence="8">
        <dbReference type="Rhea" id="RHEA:16002"/>
    </physiologicalReaction>
</comment>
<dbReference type="GO" id="GO:0046103">
    <property type="term" value="P:inosine biosynthetic process"/>
    <property type="evidence" value="ECO:0007669"/>
    <property type="project" value="TreeGrafter"/>
</dbReference>
<dbReference type="Pfam" id="PF00962">
    <property type="entry name" value="A_deaminase"/>
    <property type="match status" value="1"/>
</dbReference>
<evidence type="ECO:0000256" key="4">
    <source>
        <dbReference type="ARBA" id="ARBA00022723"/>
    </source>
</evidence>
<reference evidence="10" key="2">
    <citation type="submission" date="2023-06" db="EMBL/GenBank/DDBJ databases">
        <authorList>
            <consortium name="Lawrence Berkeley National Laboratory"/>
            <person name="Haridas S."/>
            <person name="Hensen N."/>
            <person name="Bonometti L."/>
            <person name="Westerberg I."/>
            <person name="Brannstrom I.O."/>
            <person name="Guillou S."/>
            <person name="Cros-Aarteil S."/>
            <person name="Calhoun S."/>
            <person name="Kuo A."/>
            <person name="Mondo S."/>
            <person name="Pangilinan J."/>
            <person name="Riley R."/>
            <person name="Labutti K."/>
            <person name="Andreopoulos B."/>
            <person name="Lipzen A."/>
            <person name="Chen C."/>
            <person name="Yanf M."/>
            <person name="Daum C."/>
            <person name="Ng V."/>
            <person name="Clum A."/>
            <person name="Steindorff A."/>
            <person name="Ohm R."/>
            <person name="Martin F."/>
            <person name="Silar P."/>
            <person name="Natvig D."/>
            <person name="Lalanne C."/>
            <person name="Gautier V."/>
            <person name="Ament-Velasquez S.L."/>
            <person name="Kruys A."/>
            <person name="Hutchinson M.I."/>
            <person name="Powell A.J."/>
            <person name="Barry K."/>
            <person name="Miller A.N."/>
            <person name="Grigoriev I.V."/>
            <person name="Debuchy R."/>
            <person name="Gladieux P."/>
            <person name="Thoren M.H."/>
            <person name="Johannesson H."/>
        </authorList>
    </citation>
    <scope>NUCLEOTIDE SEQUENCE</scope>
    <source>
        <strain evidence="10">CBS 958.72</strain>
    </source>
</reference>
<gene>
    <name evidence="10" type="ORF">B0T24DRAFT_545397</name>
</gene>
<comment type="caution">
    <text evidence="10">The sequence shown here is derived from an EMBL/GenBank/DDBJ whole genome shotgun (WGS) entry which is preliminary data.</text>
</comment>
<evidence type="ECO:0000256" key="5">
    <source>
        <dbReference type="ARBA" id="ARBA00022801"/>
    </source>
</evidence>
<dbReference type="Proteomes" id="UP001287356">
    <property type="component" value="Unassembled WGS sequence"/>
</dbReference>
<dbReference type="SUPFAM" id="SSF51556">
    <property type="entry name" value="Metallo-dependent hydrolases"/>
    <property type="match status" value="1"/>
</dbReference>
<evidence type="ECO:0000256" key="1">
    <source>
        <dbReference type="ARBA" id="ARBA00001947"/>
    </source>
</evidence>
<keyword evidence="4" id="KW-0479">Metal-binding</keyword>
<dbReference type="GO" id="GO:0006154">
    <property type="term" value="P:adenosine catabolic process"/>
    <property type="evidence" value="ECO:0007669"/>
    <property type="project" value="TreeGrafter"/>
</dbReference>
<keyword evidence="11" id="KW-1185">Reference proteome</keyword>